<reference evidence="1 2" key="1">
    <citation type="submission" date="2023-07" db="EMBL/GenBank/DDBJ databases">
        <title>Comparative genomics of wheat-associated soil bacteria to identify genetic determinants of phenazine resistance.</title>
        <authorList>
            <person name="Mouncey N."/>
        </authorList>
    </citation>
    <scope>NUCLEOTIDE SEQUENCE [LARGE SCALE GENOMIC DNA]</scope>
    <source>
        <strain evidence="1 2">W2I16</strain>
    </source>
</reference>
<evidence type="ECO:0008006" key="3">
    <source>
        <dbReference type="Google" id="ProtNLM"/>
    </source>
</evidence>
<evidence type="ECO:0000313" key="1">
    <source>
        <dbReference type="EMBL" id="MDQ0930314.1"/>
    </source>
</evidence>
<gene>
    <name evidence="1" type="ORF">QFZ49_000221</name>
</gene>
<evidence type="ECO:0000313" key="2">
    <source>
        <dbReference type="Proteomes" id="UP001223072"/>
    </source>
</evidence>
<proteinExistence type="predicted"/>
<name>A0ABU0RED3_9ACTN</name>
<keyword evidence="2" id="KW-1185">Reference proteome</keyword>
<dbReference type="EMBL" id="JAUSZS010000002">
    <property type="protein sequence ID" value="MDQ0930314.1"/>
    <property type="molecule type" value="Genomic_DNA"/>
</dbReference>
<protein>
    <recommendedName>
        <fullName evidence="3">Transposase</fullName>
    </recommendedName>
</protein>
<dbReference type="Proteomes" id="UP001223072">
    <property type="component" value="Unassembled WGS sequence"/>
</dbReference>
<sequence length="38" mass="4732">MVKLWLTIRQERYLDREFAYRMKASEHGHDYRMDMAIA</sequence>
<accession>A0ABU0RED3</accession>
<organism evidence="1 2">
    <name type="scientific">Streptomyces turgidiscabies</name>
    <dbReference type="NCBI Taxonomy" id="85558"/>
    <lineage>
        <taxon>Bacteria</taxon>
        <taxon>Bacillati</taxon>
        <taxon>Actinomycetota</taxon>
        <taxon>Actinomycetes</taxon>
        <taxon>Kitasatosporales</taxon>
        <taxon>Streptomycetaceae</taxon>
        <taxon>Streptomyces</taxon>
    </lineage>
</organism>
<comment type="caution">
    <text evidence="1">The sequence shown here is derived from an EMBL/GenBank/DDBJ whole genome shotgun (WGS) entry which is preliminary data.</text>
</comment>